<evidence type="ECO:0000256" key="1">
    <source>
        <dbReference type="ARBA" id="ARBA00007521"/>
    </source>
</evidence>
<keyword evidence="4" id="KW-1185">Reference proteome</keyword>
<evidence type="ECO:0000313" key="4">
    <source>
        <dbReference type="Proteomes" id="UP001596067"/>
    </source>
</evidence>
<evidence type="ECO:0000313" key="3">
    <source>
        <dbReference type="EMBL" id="MFC5890633.1"/>
    </source>
</evidence>
<comment type="similarity">
    <text evidence="1">Belongs to the PemK/MazF family.</text>
</comment>
<protein>
    <submittedName>
        <fullName evidence="3">Type II toxin-antitoxin system PemK/MazF family toxin</fullName>
    </submittedName>
</protein>
<comment type="caution">
    <text evidence="3">The sequence shown here is derived from an EMBL/GenBank/DDBJ whole genome shotgun (WGS) entry which is preliminary data.</text>
</comment>
<dbReference type="EMBL" id="JBHSOD010000089">
    <property type="protein sequence ID" value="MFC5890633.1"/>
    <property type="molecule type" value="Genomic_DNA"/>
</dbReference>
<accession>A0ABW1FCB3</accession>
<evidence type="ECO:0000256" key="2">
    <source>
        <dbReference type="ARBA" id="ARBA00022649"/>
    </source>
</evidence>
<dbReference type="SUPFAM" id="SSF50118">
    <property type="entry name" value="Cell growth inhibitor/plasmid maintenance toxic component"/>
    <property type="match status" value="1"/>
</dbReference>
<name>A0ABW1FCB3_9ACTN</name>
<dbReference type="Gene3D" id="2.30.30.110">
    <property type="match status" value="1"/>
</dbReference>
<gene>
    <name evidence="3" type="ORF">ACFP0N_37345</name>
</gene>
<dbReference type="InterPro" id="IPR011067">
    <property type="entry name" value="Plasmid_toxin/cell-grow_inhib"/>
</dbReference>
<dbReference type="InterPro" id="IPR003477">
    <property type="entry name" value="PemK-like"/>
</dbReference>
<dbReference type="RefSeq" id="WP_313761244.1">
    <property type="nucleotide sequence ID" value="NZ_JBHSOD010000089.1"/>
</dbReference>
<keyword evidence="2" id="KW-1277">Toxin-antitoxin system</keyword>
<proteinExistence type="inferred from homology"/>
<dbReference type="Proteomes" id="UP001596067">
    <property type="component" value="Unassembled WGS sequence"/>
</dbReference>
<organism evidence="3 4">
    <name type="scientific">Kitasatospora aburaviensis</name>
    <dbReference type="NCBI Taxonomy" id="67265"/>
    <lineage>
        <taxon>Bacteria</taxon>
        <taxon>Bacillati</taxon>
        <taxon>Actinomycetota</taxon>
        <taxon>Actinomycetes</taxon>
        <taxon>Kitasatosporales</taxon>
        <taxon>Streptomycetaceae</taxon>
        <taxon>Kitasatospora</taxon>
    </lineage>
</organism>
<dbReference type="Pfam" id="PF02452">
    <property type="entry name" value="PemK_toxin"/>
    <property type="match status" value="1"/>
</dbReference>
<sequence length="108" mass="11671">MTSLRRGDVIVVGRDGMGGMWVVISNDTRNAVLDTVVVAQIGTGSDLWPTAVSIGDHQPCAVDDVAGHVLTDFVTTIRPGLYDVEVQEHRLDERTMNAVSETLRLALP</sequence>
<reference evidence="4" key="1">
    <citation type="journal article" date="2019" name="Int. J. Syst. Evol. Microbiol.">
        <title>The Global Catalogue of Microorganisms (GCM) 10K type strain sequencing project: providing services to taxonomists for standard genome sequencing and annotation.</title>
        <authorList>
            <consortium name="The Broad Institute Genomics Platform"/>
            <consortium name="The Broad Institute Genome Sequencing Center for Infectious Disease"/>
            <person name="Wu L."/>
            <person name="Ma J."/>
        </authorList>
    </citation>
    <scope>NUCLEOTIDE SEQUENCE [LARGE SCALE GENOMIC DNA]</scope>
    <source>
        <strain evidence="4">CGMCC 4.1469</strain>
    </source>
</reference>